<comment type="caution">
    <text evidence="1">The sequence shown here is derived from an EMBL/GenBank/DDBJ whole genome shotgun (WGS) entry which is preliminary data.</text>
</comment>
<dbReference type="Proteomes" id="UP000765509">
    <property type="component" value="Unassembled WGS sequence"/>
</dbReference>
<evidence type="ECO:0000313" key="2">
    <source>
        <dbReference type="Proteomes" id="UP000765509"/>
    </source>
</evidence>
<dbReference type="EMBL" id="AVOT02037036">
    <property type="protein sequence ID" value="MBW0531665.1"/>
    <property type="molecule type" value="Genomic_DNA"/>
</dbReference>
<gene>
    <name evidence="1" type="ORF">O181_071380</name>
</gene>
<accession>A0A9Q3F6L5</accession>
<sequence>MNPFSKTSESIALSCDYTRHHRHRHRRLLNCIDRSALSQPEYSLIHHEFPVPEPVRHPSILIAFPMVKDRNNLKGPKLRSYFSHHSIVFMIHHFCSLF</sequence>
<name>A0A9Q3F6L5_9BASI</name>
<reference evidence="1" key="1">
    <citation type="submission" date="2021-03" db="EMBL/GenBank/DDBJ databases">
        <title>Draft genome sequence of rust myrtle Austropuccinia psidii MF-1, a brazilian biotype.</title>
        <authorList>
            <person name="Quecine M.C."/>
            <person name="Pachon D.M.R."/>
            <person name="Bonatelli M.L."/>
            <person name="Correr F.H."/>
            <person name="Franceschini L.M."/>
            <person name="Leite T.F."/>
            <person name="Margarido G.R.A."/>
            <person name="Almeida C.A."/>
            <person name="Ferrarezi J.A."/>
            <person name="Labate C.A."/>
        </authorList>
    </citation>
    <scope>NUCLEOTIDE SEQUENCE</scope>
    <source>
        <strain evidence="1">MF-1</strain>
    </source>
</reference>
<evidence type="ECO:0000313" key="1">
    <source>
        <dbReference type="EMBL" id="MBW0531665.1"/>
    </source>
</evidence>
<dbReference type="AlphaFoldDB" id="A0A9Q3F6L5"/>
<protein>
    <submittedName>
        <fullName evidence="1">Uncharacterized protein</fullName>
    </submittedName>
</protein>
<organism evidence="1 2">
    <name type="scientific">Austropuccinia psidii MF-1</name>
    <dbReference type="NCBI Taxonomy" id="1389203"/>
    <lineage>
        <taxon>Eukaryota</taxon>
        <taxon>Fungi</taxon>
        <taxon>Dikarya</taxon>
        <taxon>Basidiomycota</taxon>
        <taxon>Pucciniomycotina</taxon>
        <taxon>Pucciniomycetes</taxon>
        <taxon>Pucciniales</taxon>
        <taxon>Sphaerophragmiaceae</taxon>
        <taxon>Austropuccinia</taxon>
    </lineage>
</organism>
<proteinExistence type="predicted"/>
<keyword evidence="2" id="KW-1185">Reference proteome</keyword>